<dbReference type="GeneID" id="45696570"/>
<dbReference type="RefSeq" id="WP_045678864.1">
    <property type="nucleotide sequence ID" value="NZ_CP065601.1"/>
</dbReference>
<reference evidence="1 2" key="1">
    <citation type="submission" date="2020-12" db="EMBL/GenBank/DDBJ databases">
        <title>FDA dAtabase for Regulatory Grade micrObial Sequences (FDA-ARGOS): Supporting development and validation of Infectious Disease Dx tests.</title>
        <authorList>
            <person name="Minogue T."/>
            <person name="Wolcott M."/>
            <person name="Wasieloski L."/>
            <person name="Aguilar W."/>
            <person name="Moore D."/>
            <person name="Jaissle J."/>
            <person name="Tallon L."/>
            <person name="Sadzewicz L."/>
            <person name="Zhao X."/>
            <person name="Boylan J."/>
            <person name="Ott S."/>
            <person name="Bowen H."/>
            <person name="Vavikolanu K."/>
            <person name="Mehta A."/>
            <person name="Aluvathingal J."/>
            <person name="Nadendla S."/>
            <person name="Yan Y."/>
            <person name="Sichtig H."/>
        </authorList>
    </citation>
    <scope>NUCLEOTIDE SEQUENCE [LARGE SCALE GENOMIC DNA]</scope>
    <source>
        <strain evidence="1 2">FDAARGOS_949</strain>
    </source>
</reference>
<sequence>MSTNALSVARYILERRQAAGDALTPMQLIKLVYIAQGHMLARYGRPLFNEQVEAWQYGPVVPSVYHAVKHFKSSPVIGINAWVQHFTPEEYEVMNHVADTYGPYNGVVLSAATHQPDTPWAQTWYAFGRNAPISNDIIENFYSKILQQPTHTSL</sequence>
<gene>
    <name evidence="1" type="ORF">I6H06_22440</name>
</gene>
<organism evidence="1 2">
    <name type="scientific">Burkholderia glumae</name>
    <name type="common">Pseudomonas glumae</name>
    <dbReference type="NCBI Taxonomy" id="337"/>
    <lineage>
        <taxon>Bacteria</taxon>
        <taxon>Pseudomonadati</taxon>
        <taxon>Pseudomonadota</taxon>
        <taxon>Betaproteobacteria</taxon>
        <taxon>Burkholderiales</taxon>
        <taxon>Burkholderiaceae</taxon>
        <taxon>Burkholderia</taxon>
    </lineage>
</organism>
<name>A0A246MP61_BURGL</name>
<evidence type="ECO:0000313" key="2">
    <source>
        <dbReference type="Proteomes" id="UP000594892"/>
    </source>
</evidence>
<protein>
    <submittedName>
        <fullName evidence="1">DUF4065 domain-containing protein</fullName>
    </submittedName>
</protein>
<dbReference type="InterPro" id="IPR025272">
    <property type="entry name" value="SocA_Panacea"/>
</dbReference>
<accession>A0A246MP61</accession>
<dbReference type="EMBL" id="CP065601">
    <property type="protein sequence ID" value="QPQ91871.1"/>
    <property type="molecule type" value="Genomic_DNA"/>
</dbReference>
<dbReference type="AlphaFoldDB" id="A0A246MP61"/>
<evidence type="ECO:0000313" key="1">
    <source>
        <dbReference type="EMBL" id="QPQ91871.1"/>
    </source>
</evidence>
<dbReference type="Proteomes" id="UP000594892">
    <property type="component" value="Chromosome 2"/>
</dbReference>
<proteinExistence type="predicted"/>
<dbReference type="Pfam" id="PF13274">
    <property type="entry name" value="SocA_Panacea"/>
    <property type="match status" value="1"/>
</dbReference>
<dbReference type="OrthoDB" id="9799173at2"/>